<dbReference type="Proteomes" id="UP001172386">
    <property type="component" value="Unassembled WGS sequence"/>
</dbReference>
<comment type="caution">
    <text evidence="1">The sequence shown here is derived from an EMBL/GenBank/DDBJ whole genome shotgun (WGS) entry which is preliminary data.</text>
</comment>
<accession>A0ACC3A5N4</accession>
<organism evidence="1 2">
    <name type="scientific">Neophaeococcomyces mojaviensis</name>
    <dbReference type="NCBI Taxonomy" id="3383035"/>
    <lineage>
        <taxon>Eukaryota</taxon>
        <taxon>Fungi</taxon>
        <taxon>Dikarya</taxon>
        <taxon>Ascomycota</taxon>
        <taxon>Pezizomycotina</taxon>
        <taxon>Eurotiomycetes</taxon>
        <taxon>Chaetothyriomycetidae</taxon>
        <taxon>Chaetothyriales</taxon>
        <taxon>Chaetothyriales incertae sedis</taxon>
        <taxon>Neophaeococcomyces</taxon>
    </lineage>
</organism>
<reference evidence="1" key="1">
    <citation type="submission" date="2022-10" db="EMBL/GenBank/DDBJ databases">
        <title>Culturing micro-colonial fungi from biological soil crusts in the Mojave desert and describing Neophaeococcomyces mojavensis, and introducing the new genera and species Taxawa tesnikishii.</title>
        <authorList>
            <person name="Kurbessoian T."/>
            <person name="Stajich J.E."/>
        </authorList>
    </citation>
    <scope>NUCLEOTIDE SEQUENCE</scope>
    <source>
        <strain evidence="1">JES_112</strain>
    </source>
</reference>
<keyword evidence="2" id="KW-1185">Reference proteome</keyword>
<dbReference type="EMBL" id="JAPDRQ010000094">
    <property type="protein sequence ID" value="KAJ9655513.1"/>
    <property type="molecule type" value="Genomic_DNA"/>
</dbReference>
<evidence type="ECO:0000313" key="1">
    <source>
        <dbReference type="EMBL" id="KAJ9655513.1"/>
    </source>
</evidence>
<protein>
    <submittedName>
        <fullName evidence="1">Uncharacterized protein</fullName>
    </submittedName>
</protein>
<evidence type="ECO:0000313" key="2">
    <source>
        <dbReference type="Proteomes" id="UP001172386"/>
    </source>
</evidence>
<sequence length="94" mass="10066">MAEENNTAQNVGGQQNGDSTNLDNPQRMAAEMAKAFQELAKGEQTASALERQLDGIESRIDRLLAQAEEAANGTEVQDRVNGFPDNGTGRSSTK</sequence>
<gene>
    <name evidence="1" type="ORF">H2198_005603</name>
</gene>
<name>A0ACC3A5N4_9EURO</name>
<proteinExistence type="predicted"/>